<dbReference type="OrthoDB" id="9808778at2"/>
<evidence type="ECO:0000313" key="3">
    <source>
        <dbReference type="Proteomes" id="UP000033393"/>
    </source>
</evidence>
<dbReference type="AlphaFoldDB" id="A0A0F0GWI7"/>
<reference evidence="2 3" key="1">
    <citation type="submission" date="2015-02" db="EMBL/GenBank/DDBJ databases">
        <authorList>
            <person name="Ju K.-S."/>
            <person name="Doroghazi J.R."/>
            <person name="Metcalf W."/>
        </authorList>
    </citation>
    <scope>NUCLEOTIDE SEQUENCE [LARGE SCALE GENOMIC DNA]</scope>
    <source>
        <strain evidence="2 3">NRRL B-16140</strain>
    </source>
</reference>
<dbReference type="SUPFAM" id="SSF82171">
    <property type="entry name" value="DPP6 N-terminal domain-like"/>
    <property type="match status" value="1"/>
</dbReference>
<dbReference type="Proteomes" id="UP000033393">
    <property type="component" value="Unassembled WGS sequence"/>
</dbReference>
<dbReference type="Gene3D" id="2.120.10.30">
    <property type="entry name" value="TolB, C-terminal domain"/>
    <property type="match status" value="1"/>
</dbReference>
<gene>
    <name evidence="2" type="ORF">UK23_24975</name>
</gene>
<evidence type="ECO:0000313" key="2">
    <source>
        <dbReference type="EMBL" id="KJK45798.1"/>
    </source>
</evidence>
<evidence type="ECO:0008006" key="4">
    <source>
        <dbReference type="Google" id="ProtNLM"/>
    </source>
</evidence>
<accession>A0A0F0GWI7</accession>
<dbReference type="eggNOG" id="COG0823">
    <property type="taxonomic scope" value="Bacteria"/>
</dbReference>
<keyword evidence="3" id="KW-1185">Reference proteome</keyword>
<name>A0A0F0GWI7_LENAE</name>
<sequence length="324" mass="34302">MKSWFARHRVLIGVVLVALVVFATGGYVYRTATKPVAQVQAHSGRLLTLIDQRGGNDAVSTAELSTADGPRNATGMRCQRVYTAGGTTVCLRLAGVGPTFEAAVMDSSGKVLKTIPLPGVPSRARVSASGKVVSWTVFVSGDSYVAPGGFSTRTGFYDLRTDTVVESLEVFGATVEGKPYSAADVNYWGLTVGSDDRTFYATFLGAGRRWLVKGDLSARTLETVRIGPECPSLSPDGKHIAYKKTTRWVGRWELAVLDLASGQERVLPDTSGIDDQAAWLDDNTLAYGAISGSTGKSSIFQVPADGSTKPTLVATEASSPVPMP</sequence>
<organism evidence="2 3">
    <name type="scientific">Lentzea aerocolonigenes</name>
    <name type="common">Lechevalieria aerocolonigenes</name>
    <name type="synonym">Saccharothrix aerocolonigenes</name>
    <dbReference type="NCBI Taxonomy" id="68170"/>
    <lineage>
        <taxon>Bacteria</taxon>
        <taxon>Bacillati</taxon>
        <taxon>Actinomycetota</taxon>
        <taxon>Actinomycetes</taxon>
        <taxon>Pseudonocardiales</taxon>
        <taxon>Pseudonocardiaceae</taxon>
        <taxon>Lentzea</taxon>
    </lineage>
</organism>
<dbReference type="EMBL" id="JYJG01000197">
    <property type="protein sequence ID" value="KJK45798.1"/>
    <property type="molecule type" value="Genomic_DNA"/>
</dbReference>
<feature type="region of interest" description="Disordered" evidence="1">
    <location>
        <begin position="305"/>
        <end position="324"/>
    </location>
</feature>
<proteinExistence type="predicted"/>
<dbReference type="PATRIC" id="fig|68170.10.peg.6249"/>
<dbReference type="RefSeq" id="WP_045314060.1">
    <property type="nucleotide sequence ID" value="NZ_JYJG01000197.1"/>
</dbReference>
<evidence type="ECO:0000256" key="1">
    <source>
        <dbReference type="SAM" id="MobiDB-lite"/>
    </source>
</evidence>
<comment type="caution">
    <text evidence="2">The sequence shown here is derived from an EMBL/GenBank/DDBJ whole genome shotgun (WGS) entry which is preliminary data.</text>
</comment>
<protein>
    <recommendedName>
        <fullName evidence="4">TolB</fullName>
    </recommendedName>
</protein>
<dbReference type="InterPro" id="IPR011042">
    <property type="entry name" value="6-blade_b-propeller_TolB-like"/>
</dbReference>